<gene>
    <name evidence="11" type="ORF">DSM104635_00386</name>
</gene>
<dbReference type="SUPFAM" id="SSF52540">
    <property type="entry name" value="P-loop containing nucleoside triphosphate hydrolases"/>
    <property type="match status" value="1"/>
</dbReference>
<comment type="subcellular location">
    <subcellularLocation>
        <location evidence="1">Cytoplasm</location>
    </subcellularLocation>
</comment>
<dbReference type="NCBIfam" id="TIGR00150">
    <property type="entry name" value="T6A_YjeE"/>
    <property type="match status" value="1"/>
</dbReference>
<sequence>MNAIATTRATTRSPEETVALGRALAADLRTGDIVLVCGPMGAGKTYLAKGLIAGMGGAAEDDVASPAYDIVHQFPGREMVFHYDLFRLQQLSGEDVEWIMELLQQDGVHVIEWGDRLEGALRRPFAKITIGFGESDEDRVIDIEGAQP</sequence>
<dbReference type="GO" id="GO:0046872">
    <property type="term" value="F:metal ion binding"/>
    <property type="evidence" value="ECO:0007669"/>
    <property type="project" value="UniProtKB-KW"/>
</dbReference>
<dbReference type="EMBL" id="CP047045">
    <property type="protein sequence ID" value="QGZ93574.1"/>
    <property type="molecule type" value="Genomic_DNA"/>
</dbReference>
<dbReference type="PANTHER" id="PTHR33540:SF2">
    <property type="entry name" value="TRNA THREONYLCARBAMOYLADENOSINE BIOSYNTHESIS PROTEIN TSAE"/>
    <property type="match status" value="1"/>
</dbReference>
<reference evidence="12" key="1">
    <citation type="submission" date="2019-12" db="EMBL/GenBank/DDBJ databases">
        <title>Complete genome of Terracaulis silvestris 0127_4.</title>
        <authorList>
            <person name="Vieira S."/>
            <person name="Riedel T."/>
            <person name="Sproer C."/>
            <person name="Pascual J."/>
            <person name="Boedeker C."/>
            <person name="Overmann J."/>
        </authorList>
    </citation>
    <scope>NUCLEOTIDE SEQUENCE [LARGE SCALE GENOMIC DNA]</scope>
    <source>
        <strain evidence="12">0127_4</strain>
    </source>
</reference>
<dbReference type="Proteomes" id="UP000431269">
    <property type="component" value="Chromosome"/>
</dbReference>
<name>A0A6I6MKU0_9CAUL</name>
<dbReference type="Pfam" id="PF02367">
    <property type="entry name" value="TsaE"/>
    <property type="match status" value="1"/>
</dbReference>
<keyword evidence="5" id="KW-0819">tRNA processing</keyword>
<comment type="similarity">
    <text evidence="2">Belongs to the TsaE family.</text>
</comment>
<dbReference type="GO" id="GO:0005737">
    <property type="term" value="C:cytoplasm"/>
    <property type="evidence" value="ECO:0007669"/>
    <property type="project" value="UniProtKB-SubCell"/>
</dbReference>
<dbReference type="GO" id="GO:0002949">
    <property type="term" value="P:tRNA threonylcarbamoyladenosine modification"/>
    <property type="evidence" value="ECO:0007669"/>
    <property type="project" value="InterPro"/>
</dbReference>
<keyword evidence="8" id="KW-0067">ATP-binding</keyword>
<evidence type="ECO:0000256" key="9">
    <source>
        <dbReference type="ARBA" id="ARBA00022842"/>
    </source>
</evidence>
<keyword evidence="4" id="KW-0963">Cytoplasm</keyword>
<evidence type="ECO:0000256" key="10">
    <source>
        <dbReference type="ARBA" id="ARBA00032441"/>
    </source>
</evidence>
<accession>A0A6I6MKU0</accession>
<dbReference type="RefSeq" id="WP_158764573.1">
    <property type="nucleotide sequence ID" value="NZ_CP047045.1"/>
</dbReference>
<dbReference type="GO" id="GO:0005524">
    <property type="term" value="F:ATP binding"/>
    <property type="evidence" value="ECO:0007669"/>
    <property type="project" value="UniProtKB-KW"/>
</dbReference>
<evidence type="ECO:0000256" key="6">
    <source>
        <dbReference type="ARBA" id="ARBA00022723"/>
    </source>
</evidence>
<organism evidence="11 12">
    <name type="scientific">Terricaulis silvestris</name>
    <dbReference type="NCBI Taxonomy" id="2686094"/>
    <lineage>
        <taxon>Bacteria</taxon>
        <taxon>Pseudomonadati</taxon>
        <taxon>Pseudomonadota</taxon>
        <taxon>Alphaproteobacteria</taxon>
        <taxon>Caulobacterales</taxon>
        <taxon>Caulobacteraceae</taxon>
        <taxon>Terricaulis</taxon>
    </lineage>
</organism>
<evidence type="ECO:0000256" key="2">
    <source>
        <dbReference type="ARBA" id="ARBA00007599"/>
    </source>
</evidence>
<evidence type="ECO:0000256" key="8">
    <source>
        <dbReference type="ARBA" id="ARBA00022840"/>
    </source>
</evidence>
<dbReference type="KEGG" id="tsv:DSM104635_00386"/>
<dbReference type="InterPro" id="IPR027417">
    <property type="entry name" value="P-loop_NTPase"/>
</dbReference>
<evidence type="ECO:0000256" key="5">
    <source>
        <dbReference type="ARBA" id="ARBA00022694"/>
    </source>
</evidence>
<keyword evidence="9" id="KW-0460">Magnesium</keyword>
<evidence type="ECO:0000313" key="11">
    <source>
        <dbReference type="EMBL" id="QGZ93574.1"/>
    </source>
</evidence>
<keyword evidence="7" id="KW-0547">Nucleotide-binding</keyword>
<evidence type="ECO:0000256" key="3">
    <source>
        <dbReference type="ARBA" id="ARBA00019010"/>
    </source>
</evidence>
<evidence type="ECO:0000313" key="12">
    <source>
        <dbReference type="Proteomes" id="UP000431269"/>
    </source>
</evidence>
<evidence type="ECO:0000256" key="7">
    <source>
        <dbReference type="ARBA" id="ARBA00022741"/>
    </source>
</evidence>
<dbReference type="PANTHER" id="PTHR33540">
    <property type="entry name" value="TRNA THREONYLCARBAMOYLADENOSINE BIOSYNTHESIS PROTEIN TSAE"/>
    <property type="match status" value="1"/>
</dbReference>
<protein>
    <recommendedName>
        <fullName evidence="3">tRNA threonylcarbamoyladenosine biosynthesis protein TsaE</fullName>
    </recommendedName>
    <alternativeName>
        <fullName evidence="10">t(6)A37 threonylcarbamoyladenosine biosynthesis protein TsaE</fullName>
    </alternativeName>
</protein>
<evidence type="ECO:0000256" key="4">
    <source>
        <dbReference type="ARBA" id="ARBA00022490"/>
    </source>
</evidence>
<keyword evidence="12" id="KW-1185">Reference proteome</keyword>
<dbReference type="Gene3D" id="3.40.50.300">
    <property type="entry name" value="P-loop containing nucleotide triphosphate hydrolases"/>
    <property type="match status" value="1"/>
</dbReference>
<evidence type="ECO:0000256" key="1">
    <source>
        <dbReference type="ARBA" id="ARBA00004496"/>
    </source>
</evidence>
<dbReference type="InterPro" id="IPR003442">
    <property type="entry name" value="T6A_TsaE"/>
</dbReference>
<keyword evidence="6" id="KW-0479">Metal-binding</keyword>
<proteinExistence type="inferred from homology"/>
<dbReference type="AlphaFoldDB" id="A0A6I6MKU0"/>